<evidence type="ECO:0000256" key="1">
    <source>
        <dbReference type="ARBA" id="ARBA00005234"/>
    </source>
</evidence>
<dbReference type="PANTHER" id="PTHR34835:SF81">
    <property type="entry name" value="OS06G0475900 PROTEIN"/>
    <property type="match status" value="1"/>
</dbReference>
<accession>A0A6V7NZS6</accession>
<reference evidence="6" key="1">
    <citation type="submission" date="2020-07" db="EMBL/GenBank/DDBJ databases">
        <authorList>
            <person name="Lin J."/>
        </authorList>
    </citation>
    <scope>NUCLEOTIDE SEQUENCE</scope>
</reference>
<dbReference type="Pfam" id="PF02902">
    <property type="entry name" value="Peptidase_C48"/>
    <property type="match status" value="1"/>
</dbReference>
<feature type="domain" description="Ubiquitin-like protease family profile" evidence="5">
    <location>
        <begin position="281"/>
        <end position="421"/>
    </location>
</feature>
<dbReference type="AlphaFoldDB" id="A0A6V7NZS6"/>
<organism evidence="6">
    <name type="scientific">Ananas comosus var. bracteatus</name>
    <name type="common">red pineapple</name>
    <dbReference type="NCBI Taxonomy" id="296719"/>
    <lineage>
        <taxon>Eukaryota</taxon>
        <taxon>Viridiplantae</taxon>
        <taxon>Streptophyta</taxon>
        <taxon>Embryophyta</taxon>
        <taxon>Tracheophyta</taxon>
        <taxon>Spermatophyta</taxon>
        <taxon>Magnoliopsida</taxon>
        <taxon>Liliopsida</taxon>
        <taxon>Poales</taxon>
        <taxon>Bromeliaceae</taxon>
        <taxon>Bromelioideae</taxon>
        <taxon>Ananas</taxon>
    </lineage>
</organism>
<name>A0A6V7NZS6_ANACO</name>
<sequence length="424" mass="47737">MASKSSHSTNSSASGGRKAPSRPVAGGPASRFIMNSRCFVGAYRKTYASIVKPHHPRYSEDEFEIGPQVIRFTAKEVAVLLGLPLSGQALDLTLNLGSDIQNRFLEGQKVDRKNLEVVLKEMSNKQGEEDITDFVKLLILYFFYCILFTNTNNLCPKGLVGLVDDLPALSWYNWPEAVHRLIIDSLCSATAKLQANSKRVGYVLGCTLLLPPPIIINIPELKETSKKQNAQKLKFKVPLSSANRDLKYYGKGELPKEDQERIEKFLISTSTEPVRVPSKGIDIGRTDFIDLTRHMAFVSSNIIDAYQNLLEQAEGHKCIYTTSFFCQTIGTSMNPAEMFLQDINEEVITGAKYWFIPLFHSDHWHLLAVDLQAGKYIHLSSIKNPKYNAGFETTKGWNLNFSQKDVTKKRGEIAAEFLRHFYSQ</sequence>
<evidence type="ECO:0000256" key="3">
    <source>
        <dbReference type="ARBA" id="ARBA00022801"/>
    </source>
</evidence>
<dbReference type="PANTHER" id="PTHR34835">
    <property type="entry name" value="OS07G0283600 PROTEIN-RELATED"/>
    <property type="match status" value="1"/>
</dbReference>
<dbReference type="PROSITE" id="PS50600">
    <property type="entry name" value="ULP_PROTEASE"/>
    <property type="match status" value="1"/>
</dbReference>
<dbReference type="InterPro" id="IPR038765">
    <property type="entry name" value="Papain-like_cys_pep_sf"/>
</dbReference>
<protein>
    <recommendedName>
        <fullName evidence="5">Ubiquitin-like protease family profile domain-containing protein</fullName>
    </recommendedName>
</protein>
<gene>
    <name evidence="6" type="ORF">CB5_LOCUS7055</name>
</gene>
<dbReference type="Gene3D" id="3.40.395.10">
    <property type="entry name" value="Adenoviral Proteinase, Chain A"/>
    <property type="match status" value="1"/>
</dbReference>
<keyword evidence="2" id="KW-0645">Protease</keyword>
<feature type="region of interest" description="Disordered" evidence="4">
    <location>
        <begin position="1"/>
        <end position="28"/>
    </location>
</feature>
<dbReference type="EMBL" id="LR862143">
    <property type="protein sequence ID" value="CAD1823844.1"/>
    <property type="molecule type" value="Genomic_DNA"/>
</dbReference>
<comment type="similarity">
    <text evidence="1">Belongs to the peptidase C48 family.</text>
</comment>
<evidence type="ECO:0000256" key="2">
    <source>
        <dbReference type="ARBA" id="ARBA00022670"/>
    </source>
</evidence>
<proteinExistence type="inferred from homology"/>
<evidence type="ECO:0000259" key="5">
    <source>
        <dbReference type="PROSITE" id="PS50600"/>
    </source>
</evidence>
<feature type="compositionally biased region" description="Low complexity" evidence="4">
    <location>
        <begin position="1"/>
        <end position="14"/>
    </location>
</feature>
<evidence type="ECO:0000256" key="4">
    <source>
        <dbReference type="SAM" id="MobiDB-lite"/>
    </source>
</evidence>
<dbReference type="GO" id="GO:0008234">
    <property type="term" value="F:cysteine-type peptidase activity"/>
    <property type="evidence" value="ECO:0007669"/>
    <property type="project" value="InterPro"/>
</dbReference>
<dbReference type="InterPro" id="IPR003653">
    <property type="entry name" value="Peptidase_C48_C"/>
</dbReference>
<dbReference type="GO" id="GO:0006508">
    <property type="term" value="P:proteolysis"/>
    <property type="evidence" value="ECO:0007669"/>
    <property type="project" value="UniProtKB-KW"/>
</dbReference>
<evidence type="ECO:0000313" key="6">
    <source>
        <dbReference type="EMBL" id="CAD1823844.1"/>
    </source>
</evidence>
<dbReference type="SUPFAM" id="SSF54001">
    <property type="entry name" value="Cysteine proteinases"/>
    <property type="match status" value="1"/>
</dbReference>
<keyword evidence="3" id="KW-0378">Hydrolase</keyword>